<dbReference type="eggNOG" id="KOG1121">
    <property type="taxonomic scope" value="Eukaryota"/>
</dbReference>
<evidence type="ECO:0000313" key="2">
    <source>
        <dbReference type="EMBL" id="ESA11984.1"/>
    </source>
</evidence>
<dbReference type="HOGENOM" id="CLU_009123_4_6_1"/>
<dbReference type="AlphaFoldDB" id="U9TV05"/>
<dbReference type="SUPFAM" id="SSF53098">
    <property type="entry name" value="Ribonuclease H-like"/>
    <property type="match status" value="1"/>
</dbReference>
<dbReference type="Pfam" id="PF05699">
    <property type="entry name" value="Dimer_Tnp_hAT"/>
    <property type="match status" value="1"/>
</dbReference>
<accession>U9TV05</accession>
<proteinExistence type="predicted"/>
<sequence>MMDRALHLREPLHYMASADNELKNYLLSNEDWERIQEVESLMECFQTATLAMSEANHPTLCQTIPIYNYLIDIIEDFIDQKNPSEDVVVAANSAKDKLLQYYPTSDGLVYIISTILDPKNKIEYYNENGFDDYIETYKKQIIELWKKNYMSTQVASVNPPSKTNILANHIYKKRKFVQSDELDNYLSSPPANIETDTLLYWKLHEKEFPNLAKMARDYLAVP</sequence>
<dbReference type="PANTHER" id="PTHR23272:SF184">
    <property type="entry name" value="OS03G0311250 PROTEIN"/>
    <property type="match status" value="1"/>
</dbReference>
<dbReference type="EMBL" id="KI285396">
    <property type="protein sequence ID" value="ESA11984.1"/>
    <property type="molecule type" value="Genomic_DNA"/>
</dbReference>
<feature type="domain" description="HAT C-terminal dimerisation" evidence="1">
    <location>
        <begin position="181"/>
        <end position="222"/>
    </location>
</feature>
<organism evidence="2">
    <name type="scientific">Rhizophagus irregularis (strain DAOM 181602 / DAOM 197198 / MUCL 43194)</name>
    <name type="common">Arbuscular mycorrhizal fungus</name>
    <name type="synonym">Glomus intraradices</name>
    <dbReference type="NCBI Taxonomy" id="747089"/>
    <lineage>
        <taxon>Eukaryota</taxon>
        <taxon>Fungi</taxon>
        <taxon>Fungi incertae sedis</taxon>
        <taxon>Mucoromycota</taxon>
        <taxon>Glomeromycotina</taxon>
        <taxon>Glomeromycetes</taxon>
        <taxon>Glomerales</taxon>
        <taxon>Glomeraceae</taxon>
        <taxon>Rhizophagus</taxon>
    </lineage>
</organism>
<feature type="non-terminal residue" evidence="2">
    <location>
        <position position="222"/>
    </location>
</feature>
<protein>
    <recommendedName>
        <fullName evidence="1">HAT C-terminal dimerisation domain-containing protein</fullName>
    </recommendedName>
</protein>
<dbReference type="InterPro" id="IPR008906">
    <property type="entry name" value="HATC_C_dom"/>
</dbReference>
<reference evidence="2" key="1">
    <citation type="submission" date="2013-07" db="EMBL/GenBank/DDBJ databases">
        <title>The genome of an arbuscular mycorrhizal fungus provides insights into the evolution of the oldest plant symbiosis.</title>
        <authorList>
            <consortium name="DOE Joint Genome Institute"/>
            <person name="Tisserant E."/>
            <person name="Malbreil M."/>
            <person name="Kuo A."/>
            <person name="Kohler A."/>
            <person name="Symeonidi A."/>
            <person name="Balestrini R."/>
            <person name="Charron P."/>
            <person name="Duensing N."/>
            <person name="Frei-dit-Frey N."/>
            <person name="Gianinazzi-Pearson V."/>
            <person name="Gilbert B."/>
            <person name="Handa Y."/>
            <person name="Hijri M."/>
            <person name="Kaul R."/>
            <person name="Kawaguchi M."/>
            <person name="Krajinski F."/>
            <person name="Lammers P."/>
            <person name="Lapierre D."/>
            <person name="Masclaux F.G."/>
            <person name="Murat C."/>
            <person name="Morin E."/>
            <person name="Ndikumana S."/>
            <person name="Pagni M."/>
            <person name="Petitpierre D."/>
            <person name="Requena N."/>
            <person name="Rosikiewicz P."/>
            <person name="Riley R."/>
            <person name="Saito K."/>
            <person name="San Clemente H."/>
            <person name="Shapiro H."/>
            <person name="van Tuinen D."/>
            <person name="Becard G."/>
            <person name="Bonfante P."/>
            <person name="Paszkowski U."/>
            <person name="Shachar-Hill Y."/>
            <person name="Young J.P."/>
            <person name="Sanders I.R."/>
            <person name="Henrissat B."/>
            <person name="Rensing S.A."/>
            <person name="Grigoriev I.V."/>
            <person name="Corradi N."/>
            <person name="Roux C."/>
            <person name="Martin F."/>
        </authorList>
    </citation>
    <scope>NUCLEOTIDE SEQUENCE</scope>
    <source>
        <strain evidence="2">DAOM 197198</strain>
    </source>
</reference>
<name>U9TV05_RHIID</name>
<dbReference type="GO" id="GO:0046983">
    <property type="term" value="F:protein dimerization activity"/>
    <property type="evidence" value="ECO:0007669"/>
    <property type="project" value="InterPro"/>
</dbReference>
<gene>
    <name evidence="2" type="ORF">GLOINDRAFT_96556</name>
</gene>
<dbReference type="InterPro" id="IPR012337">
    <property type="entry name" value="RNaseH-like_sf"/>
</dbReference>
<dbReference type="VEuPathDB" id="FungiDB:RhiirFUN_004706"/>
<dbReference type="PANTHER" id="PTHR23272">
    <property type="entry name" value="BED FINGER-RELATED"/>
    <property type="match status" value="1"/>
</dbReference>
<evidence type="ECO:0000259" key="1">
    <source>
        <dbReference type="Pfam" id="PF05699"/>
    </source>
</evidence>